<feature type="domain" description="Vps41 beta-propeller" evidence="6">
    <location>
        <begin position="86"/>
        <end position="462"/>
    </location>
</feature>
<dbReference type="OrthoDB" id="244107at2759"/>
<dbReference type="InterPro" id="IPR045111">
    <property type="entry name" value="Vps41/Vps8"/>
</dbReference>
<keyword evidence="8" id="KW-1185">Reference proteome</keyword>
<dbReference type="PROSITE" id="PS50236">
    <property type="entry name" value="CHCR"/>
    <property type="match status" value="1"/>
</dbReference>
<reference evidence="7" key="1">
    <citation type="submission" date="2021-03" db="EMBL/GenBank/DDBJ databases">
        <title>Draft genome sequence of rust myrtle Austropuccinia psidii MF-1, a brazilian biotype.</title>
        <authorList>
            <person name="Quecine M.C."/>
            <person name="Pachon D.M.R."/>
            <person name="Bonatelli M.L."/>
            <person name="Correr F.H."/>
            <person name="Franceschini L.M."/>
            <person name="Leite T.F."/>
            <person name="Margarido G.R.A."/>
            <person name="Almeida C.A."/>
            <person name="Ferrarezi J.A."/>
            <person name="Labate C.A."/>
        </authorList>
    </citation>
    <scope>NUCLEOTIDE SEQUENCE</scope>
    <source>
        <strain evidence="7">MF-1</strain>
    </source>
</reference>
<dbReference type="AlphaFoldDB" id="A0A9Q3BC13"/>
<evidence type="ECO:0000256" key="4">
    <source>
        <dbReference type="PROSITE-ProRule" id="PRU01006"/>
    </source>
</evidence>
<dbReference type="GO" id="GO:0006623">
    <property type="term" value="P:protein targeting to vacuole"/>
    <property type="evidence" value="ECO:0007669"/>
    <property type="project" value="InterPro"/>
</dbReference>
<dbReference type="GO" id="GO:0034058">
    <property type="term" value="P:endosomal vesicle fusion"/>
    <property type="evidence" value="ECO:0007669"/>
    <property type="project" value="InterPro"/>
</dbReference>
<feature type="region of interest" description="Disordered" evidence="5">
    <location>
        <begin position="360"/>
        <end position="401"/>
    </location>
</feature>
<dbReference type="InterPro" id="IPR000547">
    <property type="entry name" value="Clathrin_H-chain/VPS_repeat"/>
</dbReference>
<dbReference type="GO" id="GO:0030897">
    <property type="term" value="C:HOPS complex"/>
    <property type="evidence" value="ECO:0007669"/>
    <property type="project" value="TreeGrafter"/>
</dbReference>
<dbReference type="Proteomes" id="UP000765509">
    <property type="component" value="Unassembled WGS sequence"/>
</dbReference>
<dbReference type="SUPFAM" id="SSF50978">
    <property type="entry name" value="WD40 repeat-like"/>
    <property type="match status" value="1"/>
</dbReference>
<gene>
    <name evidence="7" type="ORF">O181_002496</name>
</gene>
<feature type="repeat" description="CHCR" evidence="4">
    <location>
        <begin position="713"/>
        <end position="857"/>
    </location>
</feature>
<dbReference type="GO" id="GO:0016236">
    <property type="term" value="P:macroautophagy"/>
    <property type="evidence" value="ECO:0007669"/>
    <property type="project" value="TreeGrafter"/>
</dbReference>
<dbReference type="InterPro" id="IPR011990">
    <property type="entry name" value="TPR-like_helical_dom_sf"/>
</dbReference>
<evidence type="ECO:0000256" key="3">
    <source>
        <dbReference type="ARBA" id="ARBA00022927"/>
    </source>
</evidence>
<dbReference type="InterPro" id="IPR015943">
    <property type="entry name" value="WD40/YVTN_repeat-like_dom_sf"/>
</dbReference>
<evidence type="ECO:0000259" key="6">
    <source>
        <dbReference type="Pfam" id="PF23411"/>
    </source>
</evidence>
<evidence type="ECO:0000256" key="2">
    <source>
        <dbReference type="ARBA" id="ARBA00022448"/>
    </source>
</evidence>
<dbReference type="PIRSF" id="PIRSF028921">
    <property type="entry name" value="VPS41"/>
    <property type="match status" value="1"/>
</dbReference>
<dbReference type="InterPro" id="IPR057780">
    <property type="entry name" value="Beta-prop_Vps41"/>
</dbReference>
<dbReference type="Pfam" id="PF23411">
    <property type="entry name" value="Beta-prop_Vps41"/>
    <property type="match status" value="1"/>
</dbReference>
<dbReference type="InterPro" id="IPR036322">
    <property type="entry name" value="WD40_repeat_dom_sf"/>
</dbReference>
<accession>A0A9Q3BC13</accession>
<dbReference type="Gene3D" id="2.130.10.10">
    <property type="entry name" value="YVTN repeat-like/Quinoprotein amine dehydrogenase"/>
    <property type="match status" value="1"/>
</dbReference>
<dbReference type="InterPro" id="IPR016902">
    <property type="entry name" value="Vps41"/>
</dbReference>
<comment type="similarity">
    <text evidence="1">Belongs to the VPS41 family.</text>
</comment>
<evidence type="ECO:0000313" key="8">
    <source>
        <dbReference type="Proteomes" id="UP000765509"/>
    </source>
</evidence>
<keyword evidence="2" id="KW-0813">Transport</keyword>
<comment type="caution">
    <text evidence="7">The sequence shown here is derived from an EMBL/GenBank/DDBJ whole genome shotgun (WGS) entry which is preliminary data.</text>
</comment>
<dbReference type="Pfam" id="PF23556">
    <property type="entry name" value="TPR_Vps41"/>
    <property type="match status" value="1"/>
</dbReference>
<evidence type="ECO:0000256" key="5">
    <source>
        <dbReference type="SAM" id="MobiDB-lite"/>
    </source>
</evidence>
<dbReference type="FunFam" id="1.25.40.10:FF:000350">
    <property type="entry name" value="Vacuolar protein sorting-associated protein 41 homolog"/>
    <property type="match status" value="1"/>
</dbReference>
<dbReference type="Gene3D" id="1.25.40.10">
    <property type="entry name" value="Tetratricopeptide repeat domain"/>
    <property type="match status" value="1"/>
</dbReference>
<dbReference type="PANTHER" id="PTHR12616">
    <property type="entry name" value="VACUOLAR PROTEIN SORTING VPS41"/>
    <property type="match status" value="1"/>
</dbReference>
<dbReference type="SMART" id="SM00299">
    <property type="entry name" value="CLH"/>
    <property type="match status" value="1"/>
</dbReference>
<dbReference type="GO" id="GO:0009267">
    <property type="term" value="P:cellular response to starvation"/>
    <property type="evidence" value="ECO:0007669"/>
    <property type="project" value="TreeGrafter"/>
</dbReference>
<proteinExistence type="inferred from homology"/>
<feature type="compositionally biased region" description="Acidic residues" evidence="5">
    <location>
        <begin position="71"/>
        <end position="81"/>
    </location>
</feature>
<protein>
    <recommendedName>
        <fullName evidence="6">Vps41 beta-propeller domain-containing protein</fullName>
    </recommendedName>
</protein>
<dbReference type="PANTHER" id="PTHR12616:SF1">
    <property type="entry name" value="VACUOLAR PROTEIN SORTING-ASSOCIATED PROTEIN 41 HOMOLOG"/>
    <property type="match status" value="1"/>
</dbReference>
<evidence type="ECO:0000313" key="7">
    <source>
        <dbReference type="EMBL" id="MBW0462781.1"/>
    </source>
</evidence>
<evidence type="ECO:0000256" key="1">
    <source>
        <dbReference type="ARBA" id="ARBA00009582"/>
    </source>
</evidence>
<name>A0A9Q3BC13_9BASI</name>
<dbReference type="GO" id="GO:0005770">
    <property type="term" value="C:late endosome"/>
    <property type="evidence" value="ECO:0007669"/>
    <property type="project" value="TreeGrafter"/>
</dbReference>
<organism evidence="7 8">
    <name type="scientific">Austropuccinia psidii MF-1</name>
    <dbReference type="NCBI Taxonomy" id="1389203"/>
    <lineage>
        <taxon>Eukaryota</taxon>
        <taxon>Fungi</taxon>
        <taxon>Dikarya</taxon>
        <taxon>Basidiomycota</taxon>
        <taxon>Pucciniomycotina</taxon>
        <taxon>Pucciniomycetes</taxon>
        <taxon>Pucciniales</taxon>
        <taxon>Sphaerophragmiaceae</taxon>
        <taxon>Austropuccinia</taxon>
    </lineage>
</organism>
<feature type="compositionally biased region" description="Polar residues" evidence="5">
    <location>
        <begin position="1"/>
        <end position="29"/>
    </location>
</feature>
<dbReference type="EMBL" id="AVOT02000418">
    <property type="protein sequence ID" value="MBW0462781.1"/>
    <property type="molecule type" value="Genomic_DNA"/>
</dbReference>
<keyword evidence="3" id="KW-0653">Protein transport</keyword>
<feature type="region of interest" description="Disordered" evidence="5">
    <location>
        <begin position="1"/>
        <end position="81"/>
    </location>
</feature>
<sequence length="1094" mass="122367">MPSDSGSQDAHQSPQLQEGGHSTSPQSHPDVSLQLGLSDQDDKGLESEEALPETNEFAQDSAVSETNSNESDTEDDEVDEEEPLFKYQRLNGQIDKIFENDDASAIATSEKLAAIGTHSGVVYIVNHRIELIKRFRPHSATIHDIKFEGAEQFIAAASMDGKISVVQIIGGNDVFILDLKRPMMAIAMDPLFHKHPNKRQLVSGGLAGNLTLHEKGWLGNKETVLHSGEGPIWSVEWKSNYVAWANDTGIRILDIATHQKVAYITRGHDEPRADLYRCHFAWSTPEKLLVGWADTIRIISIKETSSSNTVVPRALISGASANGSAFSVNVEAIFQVDCIISGIGAWQVGGSESIAILAHTSESEESENESETTARHSLEEPPTDFTAPRSSKRKPAHRPELRIISLSGEETSSDALNINSFQRYQPNDYCLCLLPPPSAGTQNKKPLSESLYVMSPKDLILVELRNRSDHISWMIDHQDYLGAMREVEEAGLAGAHGYSLSEIGQKYLDHLVGQGKFQTAAEASPPILASDVKAWEDWIFMLTEKGQLEIIIPFVPTETPRLSKLVYEVILVHLLRKDPQKMLNMIQKWSPDLYNISAVLSATLDRLSRDAESSEILMTCLSELYILNHQPGKALSYFLRLRKPEVFDLIKEHNLFTDVQDQALLMIKFGDELICEQNRISPRVPIFDLAPYDSQKENLTTEKKIDRDYGPAINLLVHHTFSIPVSRVIEQLANHRRYLFMYLDALFDVDPLSAMGFGDLHVDLFSEFDRRRLMKFLRASTTYNLEKAYTICQKLDFVSEMVYLLGRMGNNRKALFLIIDRIGDVQRAIEFAKEQNDDDLWEDLLRYSETRPAFIRGLLDNVGSEIDPIRLIRRIQNGLEIPDLKASIIKILHDFNLQISLIQGCRSILVSDCRDLSNTYYASQTLGALGDPSLRCQKCNRLLTESCGPVNSAKDGTQVVTGAIVPADASIAEISSALSIMFLCRHSFHSLCVFDTNTVLAALAEQQLDRRRPLLAQPLNQVGERYNAINLKFSQTLVLKSGDGCCPICATIAKNSGIKKWKGFVLINIQQSTKRLKQTTFLAPNNLIFFFGIK</sequence>